<dbReference type="OrthoDB" id="10261384at2759"/>
<evidence type="ECO:0000313" key="3">
    <source>
        <dbReference type="Proteomes" id="UP000807716"/>
    </source>
</evidence>
<dbReference type="PANTHER" id="PTHR14659:SF1">
    <property type="entry name" value="ALPHA- AND GAMMA-ADAPTIN-BINDING PROTEIN P34"/>
    <property type="match status" value="1"/>
</dbReference>
<gene>
    <name evidence="2" type="ORF">DFQ27_000690</name>
</gene>
<feature type="compositionally biased region" description="Acidic residues" evidence="1">
    <location>
        <begin position="236"/>
        <end position="245"/>
    </location>
</feature>
<evidence type="ECO:0000256" key="1">
    <source>
        <dbReference type="SAM" id="MobiDB-lite"/>
    </source>
</evidence>
<keyword evidence="3" id="KW-1185">Reference proteome</keyword>
<dbReference type="AlphaFoldDB" id="A0A9P6U9Q7"/>
<name>A0A9P6U9Q7_9FUNG</name>
<feature type="compositionally biased region" description="Acidic residues" evidence="1">
    <location>
        <begin position="380"/>
        <end position="409"/>
    </location>
</feature>
<feature type="region of interest" description="Disordered" evidence="1">
    <location>
        <begin position="295"/>
        <end position="327"/>
    </location>
</feature>
<dbReference type="InterPro" id="IPR027417">
    <property type="entry name" value="P-loop_NTPase"/>
</dbReference>
<evidence type="ECO:0000313" key="2">
    <source>
        <dbReference type="EMBL" id="KAG0265284.1"/>
    </source>
</evidence>
<dbReference type="Proteomes" id="UP000807716">
    <property type="component" value="Unassembled WGS sequence"/>
</dbReference>
<proteinExistence type="predicted"/>
<dbReference type="InterPro" id="IPR019341">
    <property type="entry name" value="Alpha/Gamma-adaptin-bd_p34"/>
</dbReference>
<protein>
    <recommendedName>
        <fullName evidence="4">Increased recombination centers protein 6</fullName>
    </recommendedName>
</protein>
<dbReference type="PANTHER" id="PTHR14659">
    <property type="entry name" value="ALPHA- AND GAMMA-ADAPTIN-BINDING PROTEIN P34"/>
    <property type="match status" value="1"/>
</dbReference>
<feature type="compositionally biased region" description="Polar residues" evidence="1">
    <location>
        <begin position="484"/>
        <end position="496"/>
    </location>
</feature>
<feature type="region of interest" description="Disordered" evidence="1">
    <location>
        <begin position="525"/>
        <end position="551"/>
    </location>
</feature>
<feature type="region of interest" description="Disordered" evidence="1">
    <location>
        <begin position="427"/>
        <end position="496"/>
    </location>
</feature>
<feature type="compositionally biased region" description="Low complexity" evidence="1">
    <location>
        <begin position="467"/>
        <end position="483"/>
    </location>
</feature>
<feature type="region of interest" description="Disordered" evidence="1">
    <location>
        <begin position="210"/>
        <end position="245"/>
    </location>
</feature>
<dbReference type="EMBL" id="JAAAJB010000119">
    <property type="protein sequence ID" value="KAG0265284.1"/>
    <property type="molecule type" value="Genomic_DNA"/>
</dbReference>
<dbReference type="Gene3D" id="3.40.50.11960">
    <property type="match status" value="1"/>
</dbReference>
<accession>A0A9P6U9Q7</accession>
<reference evidence="2" key="1">
    <citation type="journal article" date="2020" name="Fungal Divers.">
        <title>Resolving the Mortierellaceae phylogeny through synthesis of multi-gene phylogenetics and phylogenomics.</title>
        <authorList>
            <person name="Vandepol N."/>
            <person name="Liber J."/>
            <person name="Desiro A."/>
            <person name="Na H."/>
            <person name="Kennedy M."/>
            <person name="Barry K."/>
            <person name="Grigoriev I.V."/>
            <person name="Miller A.N."/>
            <person name="O'Donnell K."/>
            <person name="Stajich J.E."/>
            <person name="Bonito G."/>
        </authorList>
    </citation>
    <scope>NUCLEOTIDE SEQUENCE</scope>
    <source>
        <strain evidence="2">BC1065</strain>
    </source>
</reference>
<comment type="caution">
    <text evidence="2">The sequence shown here is derived from an EMBL/GenBank/DDBJ whole genome shotgun (WGS) entry which is preliminary data.</text>
</comment>
<sequence length="655" mass="71411">MRDNPPKNKILVVGRRGVGKLSLVHAILGSRFIPTTSASRSRPASPLLLPVTTIPSLEEAQSFDGPSHHIRHGTTAAAAGDDDDPAKETPLTAKTITDPSGTGSGTTTTTATATAAARPRVDHSGVTIPWTIDTKYYTVKVDFWIDETDPKGRRELERMIEAGDLDEIGAVVEAVVFCFSRNDPSTLHDIKPWITFAERMEPAITLCVSTDAPMQPKGGDSGADPSPPTSPRQEGEGGDEDENEEISDYDDWCLSNGFEYVNLHEDTEGLGADEHVGLDRILEALAAHMWDGLKRKSNKKQGQHTRDMIRSFSVDPDGNDPSASNSMTLDMSAILGSQSQSHISREYLERLASITQQGHDHEGGRIGSGQALEHIREEGGYDDEGDYNYNIDEGDDGDDDDEEEDDEDDDRAFYRALAELSLHNRALSPLGPSTFQREHRSYDADVEEDTTGEDPWSLQHSGDLDSDTSSHAHAATTAGANTSVSKGSTKPVNSRNSLTMQGLMAEDQERQAAYFLNKPFVGATYEDEGGSEEGRGSELVRGGGSGEQDLESEFSLQADDRFEFGDYVTASALGGGEVAGFENDFMDDPVFESVPREMVEDMHQTLFGNMDDVDGMGRTLETLRGLREQGKNMSDKDRRELAARVALSFGMQMDQ</sequence>
<organism evidence="2 3">
    <name type="scientific">Actinomortierella ambigua</name>
    <dbReference type="NCBI Taxonomy" id="1343610"/>
    <lineage>
        <taxon>Eukaryota</taxon>
        <taxon>Fungi</taxon>
        <taxon>Fungi incertae sedis</taxon>
        <taxon>Mucoromycota</taxon>
        <taxon>Mortierellomycotina</taxon>
        <taxon>Mortierellomycetes</taxon>
        <taxon>Mortierellales</taxon>
        <taxon>Mortierellaceae</taxon>
        <taxon>Actinomortierella</taxon>
    </lineage>
</organism>
<dbReference type="SUPFAM" id="SSF52540">
    <property type="entry name" value="P-loop containing nucleoside triphosphate hydrolases"/>
    <property type="match status" value="1"/>
</dbReference>
<feature type="region of interest" description="Disordered" evidence="1">
    <location>
        <begin position="379"/>
        <end position="409"/>
    </location>
</feature>
<feature type="compositionally biased region" description="Low complexity" evidence="1">
    <location>
        <begin position="105"/>
        <end position="116"/>
    </location>
</feature>
<feature type="region of interest" description="Disordered" evidence="1">
    <location>
        <begin position="61"/>
        <end position="116"/>
    </location>
</feature>
<evidence type="ECO:0008006" key="4">
    <source>
        <dbReference type="Google" id="ProtNLM"/>
    </source>
</evidence>